<evidence type="ECO:0000313" key="12">
    <source>
        <dbReference type="Proteomes" id="UP000279911"/>
    </source>
</evidence>
<feature type="domain" description="Methylguanine DNA methyltransferase ribonuclease-like" evidence="10">
    <location>
        <begin position="5"/>
        <end position="78"/>
    </location>
</feature>
<sequence>MERKVYYDKLQYNEGNILIAATANGLCYVGSPDEGFEELEKRFPGARFQENTAVLKPFMDEMAEYLEGSRTTFSMSFDVKGTPFQEAVWAALKEIPYGKTCTYTEVAEKVGKPSAVRAVGTAIGANPVLITVPCHRVIGKNGKITGYRGGIAMKQQLLELETR</sequence>
<evidence type="ECO:0000256" key="2">
    <source>
        <dbReference type="ARBA" id="ARBA00008711"/>
    </source>
</evidence>
<dbReference type="EC" id="2.1.1.63" evidence="3"/>
<evidence type="ECO:0000313" key="11">
    <source>
        <dbReference type="EMBL" id="RSD26782.1"/>
    </source>
</evidence>
<keyword evidence="5 11" id="KW-0808">Transferase</keyword>
<dbReference type="AlphaFoldDB" id="A0A427TR18"/>
<dbReference type="InterPro" id="IPR036217">
    <property type="entry name" value="MethylDNA_cys_MeTrfase_DNAb"/>
</dbReference>
<keyword evidence="7" id="KW-0234">DNA repair</keyword>
<organism evidence="11 12">
    <name type="scientific">Mesobacillus subterraneus</name>
    <dbReference type="NCBI Taxonomy" id="285983"/>
    <lineage>
        <taxon>Bacteria</taxon>
        <taxon>Bacillati</taxon>
        <taxon>Bacillota</taxon>
        <taxon>Bacilli</taxon>
        <taxon>Bacillales</taxon>
        <taxon>Bacillaceae</taxon>
        <taxon>Mesobacillus</taxon>
    </lineage>
</organism>
<dbReference type="GO" id="GO:0032259">
    <property type="term" value="P:methylation"/>
    <property type="evidence" value="ECO:0007669"/>
    <property type="project" value="UniProtKB-KW"/>
</dbReference>
<evidence type="ECO:0000256" key="4">
    <source>
        <dbReference type="ARBA" id="ARBA00022603"/>
    </source>
</evidence>
<dbReference type="GO" id="GO:0006281">
    <property type="term" value="P:DNA repair"/>
    <property type="evidence" value="ECO:0007669"/>
    <property type="project" value="UniProtKB-KW"/>
</dbReference>
<dbReference type="Pfam" id="PF02870">
    <property type="entry name" value="Methyltransf_1N"/>
    <property type="match status" value="1"/>
</dbReference>
<dbReference type="RefSeq" id="WP_125480441.1">
    <property type="nucleotide sequence ID" value="NZ_RSFW01000014.1"/>
</dbReference>
<dbReference type="SUPFAM" id="SSF53155">
    <property type="entry name" value="Methylated DNA-protein cysteine methyltransferase domain"/>
    <property type="match status" value="1"/>
</dbReference>
<evidence type="ECO:0000256" key="7">
    <source>
        <dbReference type="ARBA" id="ARBA00023204"/>
    </source>
</evidence>
<dbReference type="PANTHER" id="PTHR10815">
    <property type="entry name" value="METHYLATED-DNA--PROTEIN-CYSTEINE METHYLTRANSFERASE"/>
    <property type="match status" value="1"/>
</dbReference>
<dbReference type="Proteomes" id="UP000279911">
    <property type="component" value="Unassembled WGS sequence"/>
</dbReference>
<dbReference type="NCBIfam" id="TIGR00589">
    <property type="entry name" value="ogt"/>
    <property type="match status" value="1"/>
</dbReference>
<dbReference type="SUPFAM" id="SSF46767">
    <property type="entry name" value="Methylated DNA-protein cysteine methyltransferase, C-terminal domain"/>
    <property type="match status" value="1"/>
</dbReference>
<dbReference type="Gene3D" id="3.30.160.70">
    <property type="entry name" value="Methylated DNA-protein cysteine methyltransferase domain"/>
    <property type="match status" value="1"/>
</dbReference>
<evidence type="ECO:0000256" key="6">
    <source>
        <dbReference type="ARBA" id="ARBA00022763"/>
    </source>
</evidence>
<evidence type="ECO:0000256" key="8">
    <source>
        <dbReference type="ARBA" id="ARBA00049348"/>
    </source>
</evidence>
<dbReference type="InterPro" id="IPR036388">
    <property type="entry name" value="WH-like_DNA-bd_sf"/>
</dbReference>
<dbReference type="InterPro" id="IPR014048">
    <property type="entry name" value="MethylDNA_cys_MeTrfase_DNA-bd"/>
</dbReference>
<evidence type="ECO:0000256" key="1">
    <source>
        <dbReference type="ARBA" id="ARBA00001286"/>
    </source>
</evidence>
<proteinExistence type="inferred from homology"/>
<evidence type="ECO:0000256" key="3">
    <source>
        <dbReference type="ARBA" id="ARBA00011918"/>
    </source>
</evidence>
<dbReference type="Gene3D" id="1.10.10.10">
    <property type="entry name" value="Winged helix-like DNA-binding domain superfamily/Winged helix DNA-binding domain"/>
    <property type="match status" value="1"/>
</dbReference>
<gene>
    <name evidence="11" type="ORF">EJA10_13060</name>
</gene>
<evidence type="ECO:0000259" key="9">
    <source>
        <dbReference type="Pfam" id="PF01035"/>
    </source>
</evidence>
<feature type="domain" description="Methylated-DNA-[protein]-cysteine S-methyltransferase DNA binding" evidence="9">
    <location>
        <begin position="83"/>
        <end position="162"/>
    </location>
</feature>
<dbReference type="InterPro" id="IPR001497">
    <property type="entry name" value="MethylDNA_cys_MeTrfase_AS"/>
</dbReference>
<dbReference type="InterPro" id="IPR008332">
    <property type="entry name" value="MethylG_MeTrfase_N"/>
</dbReference>
<keyword evidence="4 11" id="KW-0489">Methyltransferase</keyword>
<name>A0A427TR18_9BACI</name>
<protein>
    <recommendedName>
        <fullName evidence="3">methylated-DNA--[protein]-cysteine S-methyltransferase</fullName>
        <ecNumber evidence="3">2.1.1.63</ecNumber>
    </recommendedName>
</protein>
<dbReference type="FunFam" id="1.10.10.10:FF:000214">
    <property type="entry name" value="Methylated-DNA--protein-cysteine methyltransferase"/>
    <property type="match status" value="1"/>
</dbReference>
<dbReference type="PROSITE" id="PS00374">
    <property type="entry name" value="MGMT"/>
    <property type="match status" value="1"/>
</dbReference>
<dbReference type="OrthoDB" id="9802228at2"/>
<dbReference type="InterPro" id="IPR036631">
    <property type="entry name" value="MGMT_N_sf"/>
</dbReference>
<dbReference type="GO" id="GO:0003908">
    <property type="term" value="F:methylated-DNA-[protein]-cysteine S-methyltransferase activity"/>
    <property type="evidence" value="ECO:0007669"/>
    <property type="project" value="UniProtKB-EC"/>
</dbReference>
<keyword evidence="6" id="KW-0227">DNA damage</keyword>
<dbReference type="PANTHER" id="PTHR10815:SF12">
    <property type="entry name" value="METHYLATED-DNA--PROTEIN-CYSTEINE METHYLTRANSFERASE, INDUCIBLE"/>
    <property type="match status" value="1"/>
</dbReference>
<dbReference type="Pfam" id="PF01035">
    <property type="entry name" value="DNA_binding_1"/>
    <property type="match status" value="1"/>
</dbReference>
<evidence type="ECO:0000259" key="10">
    <source>
        <dbReference type="Pfam" id="PF02870"/>
    </source>
</evidence>
<comment type="catalytic activity">
    <reaction evidence="8">
        <text>a 6-O-methyl-2'-deoxyguanosine in DNA + L-cysteinyl-[protein] = S-methyl-L-cysteinyl-[protein] + a 2'-deoxyguanosine in DNA</text>
        <dbReference type="Rhea" id="RHEA:24000"/>
        <dbReference type="Rhea" id="RHEA-COMP:10131"/>
        <dbReference type="Rhea" id="RHEA-COMP:10132"/>
        <dbReference type="Rhea" id="RHEA-COMP:11367"/>
        <dbReference type="Rhea" id="RHEA-COMP:11368"/>
        <dbReference type="ChEBI" id="CHEBI:29950"/>
        <dbReference type="ChEBI" id="CHEBI:82612"/>
        <dbReference type="ChEBI" id="CHEBI:85445"/>
        <dbReference type="ChEBI" id="CHEBI:85448"/>
        <dbReference type="EC" id="2.1.1.63"/>
    </reaction>
</comment>
<evidence type="ECO:0000256" key="5">
    <source>
        <dbReference type="ARBA" id="ARBA00022679"/>
    </source>
</evidence>
<accession>A0A427TR18</accession>
<reference evidence="12" key="1">
    <citation type="submission" date="2018-12" db="EMBL/GenBank/DDBJ databases">
        <title>Bacillus chawlae sp. nov., Bacillus glennii sp. nov., and Bacillus saganii sp. nov. Isolated from the Vehicle Assembly Building at Kennedy Space Center where the Viking Spacecraft were Assembled.</title>
        <authorList>
            <person name="Seuylemezian A."/>
            <person name="Vaishampayan P."/>
        </authorList>
    </citation>
    <scope>NUCLEOTIDE SEQUENCE [LARGE SCALE GENOMIC DNA]</scope>
    <source>
        <strain evidence="12">DSM 13966</strain>
    </source>
</reference>
<comment type="caution">
    <text evidence="11">The sequence shown here is derived from an EMBL/GenBank/DDBJ whole genome shotgun (WGS) entry which is preliminary data.</text>
</comment>
<comment type="catalytic activity">
    <reaction evidence="1">
        <text>a 4-O-methyl-thymidine in DNA + L-cysteinyl-[protein] = a thymidine in DNA + S-methyl-L-cysteinyl-[protein]</text>
        <dbReference type="Rhea" id="RHEA:53428"/>
        <dbReference type="Rhea" id="RHEA-COMP:10131"/>
        <dbReference type="Rhea" id="RHEA-COMP:10132"/>
        <dbReference type="Rhea" id="RHEA-COMP:13555"/>
        <dbReference type="Rhea" id="RHEA-COMP:13556"/>
        <dbReference type="ChEBI" id="CHEBI:29950"/>
        <dbReference type="ChEBI" id="CHEBI:82612"/>
        <dbReference type="ChEBI" id="CHEBI:137386"/>
        <dbReference type="ChEBI" id="CHEBI:137387"/>
        <dbReference type="EC" id="2.1.1.63"/>
    </reaction>
</comment>
<dbReference type="CDD" id="cd06445">
    <property type="entry name" value="ATase"/>
    <property type="match status" value="1"/>
</dbReference>
<comment type="similarity">
    <text evidence="2">Belongs to the MGMT family.</text>
</comment>
<dbReference type="EMBL" id="RSFW01000014">
    <property type="protein sequence ID" value="RSD26782.1"/>
    <property type="molecule type" value="Genomic_DNA"/>
</dbReference>